<feature type="signal peptide" evidence="4">
    <location>
        <begin position="1"/>
        <end position="25"/>
    </location>
</feature>
<feature type="chain" id="PRO_5025019481" description="Low molecular weight antigen MTB12-like C-terminal domain-containing protein" evidence="4">
    <location>
        <begin position="26"/>
        <end position="166"/>
    </location>
</feature>
<protein>
    <recommendedName>
        <fullName evidence="5">Low molecular weight antigen MTB12-like C-terminal domain-containing protein</fullName>
    </recommendedName>
</protein>
<evidence type="ECO:0000256" key="2">
    <source>
        <dbReference type="ARBA" id="ARBA00093774"/>
    </source>
</evidence>
<reference evidence="6 7" key="1">
    <citation type="submission" date="2018-05" db="EMBL/GenBank/DDBJ databases">
        <title>Streptomyces venezuelae.</title>
        <authorList>
            <person name="Kim W."/>
            <person name="Lee N."/>
            <person name="Cho B.-K."/>
        </authorList>
    </citation>
    <scope>NUCLEOTIDE SEQUENCE [LARGE SCALE GENOMIC DNA]</scope>
    <source>
        <strain evidence="6 7">ATCC 21782</strain>
    </source>
</reference>
<organism evidence="6 7">
    <name type="scientific">Streptomyces venezuelae</name>
    <dbReference type="NCBI Taxonomy" id="54571"/>
    <lineage>
        <taxon>Bacteria</taxon>
        <taxon>Bacillati</taxon>
        <taxon>Actinomycetota</taxon>
        <taxon>Actinomycetes</taxon>
        <taxon>Kitasatosporales</taxon>
        <taxon>Streptomycetaceae</taxon>
        <taxon>Streptomyces</taxon>
    </lineage>
</organism>
<dbReference type="InterPro" id="IPR058644">
    <property type="entry name" value="Mtb12-like_C"/>
</dbReference>
<accession>A0A5P2DC68</accession>
<dbReference type="AlphaFoldDB" id="A0A5P2DC68"/>
<evidence type="ECO:0000256" key="1">
    <source>
        <dbReference type="ARBA" id="ARBA00022729"/>
    </source>
</evidence>
<name>A0A5P2DC68_STRVZ</name>
<dbReference type="PROSITE" id="PS51257">
    <property type="entry name" value="PROKAR_LIPOPROTEIN"/>
    <property type="match status" value="1"/>
</dbReference>
<keyword evidence="1 4" id="KW-0732">Signal</keyword>
<gene>
    <name evidence="6" type="ORF">DEJ50_26405</name>
</gene>
<evidence type="ECO:0000256" key="4">
    <source>
        <dbReference type="SAM" id="SignalP"/>
    </source>
</evidence>
<evidence type="ECO:0000259" key="5">
    <source>
        <dbReference type="Pfam" id="PF26580"/>
    </source>
</evidence>
<feature type="region of interest" description="Disordered" evidence="3">
    <location>
        <begin position="30"/>
        <end position="50"/>
    </location>
</feature>
<feature type="compositionally biased region" description="Low complexity" evidence="3">
    <location>
        <begin position="36"/>
        <end position="50"/>
    </location>
</feature>
<evidence type="ECO:0000256" key="3">
    <source>
        <dbReference type="SAM" id="MobiDB-lite"/>
    </source>
</evidence>
<dbReference type="RefSeq" id="WP_150210585.1">
    <property type="nucleotide sequence ID" value="NZ_CP029190.1"/>
</dbReference>
<proteinExistence type="inferred from homology"/>
<feature type="domain" description="Low molecular weight antigen MTB12-like C-terminal" evidence="5">
    <location>
        <begin position="52"/>
        <end position="158"/>
    </location>
</feature>
<comment type="similarity">
    <text evidence="2">Belongs to the MTB12 family.</text>
</comment>
<evidence type="ECO:0000313" key="6">
    <source>
        <dbReference type="EMBL" id="QES52686.1"/>
    </source>
</evidence>
<dbReference type="Proteomes" id="UP000325211">
    <property type="component" value="Chromosome"/>
</dbReference>
<sequence length="166" mass="16456">MHLGRPARTAVRSAAVLLFLVPAAAGCSSDGGGGSRPAASSPAVSGPVDPTRAKAEIEKNWEAFFAAATPAAQRAGLLENGAALEPLLAGLSTESLSAKPSARVTEVSFTSPTGARVTYDLLVGGTAVLPGSKGTAVLQDGVWKVSAKTVCDLVALSGKSVPGVGC</sequence>
<dbReference type="EMBL" id="CP029190">
    <property type="protein sequence ID" value="QES52686.1"/>
    <property type="molecule type" value="Genomic_DNA"/>
</dbReference>
<dbReference type="OrthoDB" id="4548368at2"/>
<evidence type="ECO:0000313" key="7">
    <source>
        <dbReference type="Proteomes" id="UP000325211"/>
    </source>
</evidence>
<dbReference type="Pfam" id="PF26580">
    <property type="entry name" value="Mtb12_C"/>
    <property type="match status" value="1"/>
</dbReference>